<protein>
    <recommendedName>
        <fullName evidence="2">YcxB-like C-terminal domain-containing protein</fullName>
    </recommendedName>
</protein>
<evidence type="ECO:0000256" key="1">
    <source>
        <dbReference type="SAM" id="Phobius"/>
    </source>
</evidence>
<feature type="domain" description="YcxB-like C-terminal" evidence="2">
    <location>
        <begin position="93"/>
        <end position="152"/>
    </location>
</feature>
<evidence type="ECO:0000313" key="4">
    <source>
        <dbReference type="Proteomes" id="UP000298246"/>
    </source>
</evidence>
<evidence type="ECO:0000259" key="2">
    <source>
        <dbReference type="Pfam" id="PF14317"/>
    </source>
</evidence>
<name>A0A4Y8Q837_9BACL</name>
<keyword evidence="1" id="KW-0472">Membrane</keyword>
<dbReference type="InterPro" id="IPR025588">
    <property type="entry name" value="YcxB-like_C"/>
</dbReference>
<feature type="transmembrane region" description="Helical" evidence="1">
    <location>
        <begin position="26"/>
        <end position="46"/>
    </location>
</feature>
<feature type="transmembrane region" description="Helical" evidence="1">
    <location>
        <begin position="52"/>
        <end position="72"/>
    </location>
</feature>
<evidence type="ECO:0000313" key="3">
    <source>
        <dbReference type="EMBL" id="TFE90538.1"/>
    </source>
</evidence>
<gene>
    <name evidence="3" type="ORF">B5M42_04530</name>
</gene>
<reference evidence="3 4" key="1">
    <citation type="submission" date="2017-03" db="EMBL/GenBank/DDBJ databases">
        <title>Isolation of Levoglucosan Utilizing Bacteria.</title>
        <authorList>
            <person name="Arya A.S."/>
        </authorList>
    </citation>
    <scope>NUCLEOTIDE SEQUENCE [LARGE SCALE GENOMIC DNA]</scope>
    <source>
        <strain evidence="3 4">MEC069</strain>
    </source>
</reference>
<accession>A0A4Y8Q837</accession>
<dbReference type="Pfam" id="PF14317">
    <property type="entry name" value="YcxB"/>
    <property type="match status" value="1"/>
</dbReference>
<dbReference type="EMBL" id="MYFO01000004">
    <property type="protein sequence ID" value="TFE90538.1"/>
    <property type="molecule type" value="Genomic_DNA"/>
</dbReference>
<dbReference type="AlphaFoldDB" id="A0A4Y8Q837"/>
<dbReference type="Proteomes" id="UP000298246">
    <property type="component" value="Unassembled WGS sequence"/>
</dbReference>
<keyword evidence="1" id="KW-0812">Transmembrane</keyword>
<keyword evidence="4" id="KW-1185">Reference proteome</keyword>
<proteinExistence type="predicted"/>
<dbReference type="OrthoDB" id="2600487at2"/>
<comment type="caution">
    <text evidence="3">The sequence shown here is derived from an EMBL/GenBank/DDBJ whole genome shotgun (WGS) entry which is preliminary data.</text>
</comment>
<sequence length="167" mass="19958">MITISFRFNEYMPQAIKTYFLNTLRYRLIIGIGLIALLLNSLVFLITYSKTALVVGLLLLFVIVVEGIRYYYVLPNKYRKNTLYSNLFSLTVTEQEIRFSSNESDSRVSWAYIKKVWETKDLYYLFLDKHQFWIVPKDQFASKEDHIQFREIVLTKHRQIYTGINRT</sequence>
<keyword evidence="1" id="KW-1133">Transmembrane helix</keyword>
<organism evidence="3 4">
    <name type="scientific">Paenibacillus athensensis</name>
    <dbReference type="NCBI Taxonomy" id="1967502"/>
    <lineage>
        <taxon>Bacteria</taxon>
        <taxon>Bacillati</taxon>
        <taxon>Bacillota</taxon>
        <taxon>Bacilli</taxon>
        <taxon>Bacillales</taxon>
        <taxon>Paenibacillaceae</taxon>
        <taxon>Paenibacillus</taxon>
    </lineage>
</organism>